<feature type="signal peptide" evidence="1">
    <location>
        <begin position="1"/>
        <end position="25"/>
    </location>
</feature>
<reference evidence="2 3" key="1">
    <citation type="submission" date="2024-03" db="EMBL/GenBank/DDBJ databases">
        <title>Human intestinal bacterial collection.</title>
        <authorList>
            <person name="Pauvert C."/>
            <person name="Hitch T.C.A."/>
            <person name="Clavel T."/>
        </authorList>
    </citation>
    <scope>NUCLEOTIDE SEQUENCE [LARGE SCALE GENOMIC DNA]</scope>
    <source>
        <strain evidence="2 3">CLA-AP-H34</strain>
    </source>
</reference>
<feature type="chain" id="PRO_5046513990" evidence="1">
    <location>
        <begin position="26"/>
        <end position="172"/>
    </location>
</feature>
<proteinExistence type="predicted"/>
<sequence length="172" mass="18840">MNHLKLLPLLLVLSFATSCTSTQQAQETAMSNEARAQLYQSAIEEARDQELNESMSVLTSSEDETAELLFSMLGVSGEDMQAFALSVSPMNVKAYGIAAIYPAAGKEQTVLDGLNGFIDQQRQNFELYLADQYDIANQARLETLNDGTILMVMCPDQDTVFDAIRAKIETGA</sequence>
<name>A0ABV1EL47_9FIRM</name>
<dbReference type="EMBL" id="JBBMFT010000001">
    <property type="protein sequence ID" value="MEQ2455311.1"/>
    <property type="molecule type" value="Genomic_DNA"/>
</dbReference>
<dbReference type="Proteomes" id="UP001440599">
    <property type="component" value="Unassembled WGS sequence"/>
</dbReference>
<evidence type="ECO:0000313" key="3">
    <source>
        <dbReference type="Proteomes" id="UP001440599"/>
    </source>
</evidence>
<organism evidence="2 3">
    <name type="scientific">Flavonifractor hominis</name>
    <dbReference type="NCBI Taxonomy" id="3133178"/>
    <lineage>
        <taxon>Bacteria</taxon>
        <taxon>Bacillati</taxon>
        <taxon>Bacillota</taxon>
        <taxon>Clostridia</taxon>
        <taxon>Eubacteriales</taxon>
        <taxon>Oscillospiraceae</taxon>
        <taxon>Flavonifractor</taxon>
    </lineage>
</organism>
<dbReference type="PROSITE" id="PS51257">
    <property type="entry name" value="PROKAR_LIPOPROTEIN"/>
    <property type="match status" value="1"/>
</dbReference>
<dbReference type="RefSeq" id="WP_349139010.1">
    <property type="nucleotide sequence ID" value="NZ_JBBMFT010000001.1"/>
</dbReference>
<evidence type="ECO:0000256" key="1">
    <source>
        <dbReference type="SAM" id="SignalP"/>
    </source>
</evidence>
<dbReference type="InterPro" id="IPR025648">
    <property type="entry name" value="DUF4358"/>
</dbReference>
<keyword evidence="1" id="KW-0732">Signal</keyword>
<keyword evidence="3" id="KW-1185">Reference proteome</keyword>
<evidence type="ECO:0000313" key="2">
    <source>
        <dbReference type="EMBL" id="MEQ2455311.1"/>
    </source>
</evidence>
<accession>A0ABV1EL47</accession>
<gene>
    <name evidence="2" type="ORF">WMO45_02155</name>
</gene>
<protein>
    <submittedName>
        <fullName evidence="2">DUF4358 domain-containing protein</fullName>
    </submittedName>
</protein>
<comment type="caution">
    <text evidence="2">The sequence shown here is derived from an EMBL/GenBank/DDBJ whole genome shotgun (WGS) entry which is preliminary data.</text>
</comment>
<dbReference type="Pfam" id="PF14270">
    <property type="entry name" value="DUF4358"/>
    <property type="match status" value="1"/>
</dbReference>